<comment type="caution">
    <text evidence="2">The sequence shown here is derived from an EMBL/GenBank/DDBJ whole genome shotgun (WGS) entry which is preliminary data.</text>
</comment>
<keyword evidence="1" id="KW-0472">Membrane</keyword>
<sequence>MKIKDLFKNLKKKKENETNAENPLGENINNNEIKNNNAKRKFKKRYIPLIILIVLIFAIIGARIYFNNERVKNLIENIVYSSMNRKLEIGDFKYSILFPNIQAIDIMLYNSTKFNEAENISINNLRLRFSLFSLFLLKLNIKEFSIDNLYINMFTDESGNWNLPDLPPSEKIKETNKEPFDFHKLDFLKLKANIENIKINNLSFKADSFSYITKQPNNGLIASLSNFNFHLDVHTKRFELSKAISVYAPEILKDIDIKSFISDSLTYNDSKTLFKDNPLFNLNIDNKNNKDEIELKFDFEIEKPNFKYNGIKKEDMQTAFNLLARYNITNQTVYIDNISSELLNDEILKIIASATEIFSDNIGINLETLYAKIDLKKVNSLTSIFLPSLGLNMGGLINANADKTAGTINNIDNNVNISLEKINLSISNLIAINNLNSLTKINYNYNKNKNSRDDIKINHNTTIDRVFALNRYMINNTDLTFRVISSLNGLLEIAPAINNQNKKSDTIIYVDNISTKYMNFSDIIMNGEVKFDEPTDLNINLKTLPLANLSGGLARGSLNANLNIFGDLINDIDANLNAIVNNFSYNLSGEVSSTAKAKLELLANADLLSQKIKVSKLNLDLDNFLNFKSHLDLEGMGLKKGFVNIHTLRIAPYSMKRWLSPKFAELLENLPFDDDVRITSALGYNLSLENTFASFTNYSTFYATEEKYKLQDIFLQADADVNFGENLHANIRKFNLESPTNNLKVSVDGYFTPIIKNANLNYEIGLNTENLYLPFGVEIGGLLSLIGNLKNNIANGDFITDNFFVNMDSSDKMSIVLKGLKSNIDYHFDLTPTTNQAISTAARYTPLVSQVPNLFFEQLRVYLKIAPFIDDSIRITDFSSAVKVQGHGFTIQDLKSSLYIGGEKFDDNLFLASISNETAPRRGAIHLPWLNLDLGSFNASSIKYDMRMLASDINFKYLLSPENRNKIDDDKLLVNLTGDISGIGINPLSAIKPATFFVGISKMSTEFSKFLIELIRPINPGISTVENIVQFGYDANAVEVSISANKVFTTFYFRDQNLDKASQHKQQLIAFEGDKFGLEPMPFSDVISYLEGNN</sequence>
<protein>
    <submittedName>
        <fullName evidence="2">AsmA family protein</fullName>
    </submittedName>
</protein>
<dbReference type="PANTHER" id="PTHR30441:SF8">
    <property type="entry name" value="DUF748 DOMAIN-CONTAINING PROTEIN"/>
    <property type="match status" value="1"/>
</dbReference>
<evidence type="ECO:0000313" key="2">
    <source>
        <dbReference type="EMBL" id="TXJ10915.1"/>
    </source>
</evidence>
<dbReference type="GO" id="GO:0005886">
    <property type="term" value="C:plasma membrane"/>
    <property type="evidence" value="ECO:0007669"/>
    <property type="project" value="TreeGrafter"/>
</dbReference>
<keyword evidence="1" id="KW-1133">Transmembrane helix</keyword>
<dbReference type="Proteomes" id="UP000325116">
    <property type="component" value="Unassembled WGS sequence"/>
</dbReference>
<accession>A0A5C8CB71</accession>
<feature type="transmembrane region" description="Helical" evidence="1">
    <location>
        <begin position="46"/>
        <end position="66"/>
    </location>
</feature>
<gene>
    <name evidence="2" type="ORF">EPJ80_11905</name>
</gene>
<dbReference type="GO" id="GO:0090313">
    <property type="term" value="P:regulation of protein targeting to membrane"/>
    <property type="evidence" value="ECO:0007669"/>
    <property type="project" value="TreeGrafter"/>
</dbReference>
<keyword evidence="1" id="KW-0812">Transmembrane</keyword>
<reference evidence="2 3" key="1">
    <citation type="journal article" date="1992" name="Lakartidningen">
        <title>[Penicillin V and not amoxicillin is the first choice preparation in acute otitis].</title>
        <authorList>
            <person name="Kamme C."/>
            <person name="Lundgren K."/>
            <person name="Prellner K."/>
        </authorList>
    </citation>
    <scope>NUCLEOTIDE SEQUENCE [LARGE SCALE GENOMIC DNA]</scope>
    <source>
        <strain evidence="2 3">W1</strain>
    </source>
</reference>
<dbReference type="RefSeq" id="WP_147759158.1">
    <property type="nucleotide sequence ID" value="NZ_SAXT01000008.1"/>
</dbReference>
<dbReference type="InterPro" id="IPR052894">
    <property type="entry name" value="AsmA-related"/>
</dbReference>
<dbReference type="PANTHER" id="PTHR30441">
    <property type="entry name" value="DUF748 DOMAIN-CONTAINING PROTEIN"/>
    <property type="match status" value="1"/>
</dbReference>
<organism evidence="2 3">
    <name type="scientific">Brachyspira aalborgi</name>
    <dbReference type="NCBI Taxonomy" id="29522"/>
    <lineage>
        <taxon>Bacteria</taxon>
        <taxon>Pseudomonadati</taxon>
        <taxon>Spirochaetota</taxon>
        <taxon>Spirochaetia</taxon>
        <taxon>Brachyspirales</taxon>
        <taxon>Brachyspiraceae</taxon>
        <taxon>Brachyspira</taxon>
    </lineage>
</organism>
<dbReference type="EMBL" id="SAXT01000008">
    <property type="protein sequence ID" value="TXJ10915.1"/>
    <property type="molecule type" value="Genomic_DNA"/>
</dbReference>
<name>A0A5C8CB71_9SPIR</name>
<dbReference type="AlphaFoldDB" id="A0A5C8CB71"/>
<evidence type="ECO:0000256" key="1">
    <source>
        <dbReference type="SAM" id="Phobius"/>
    </source>
</evidence>
<proteinExistence type="predicted"/>
<evidence type="ECO:0000313" key="3">
    <source>
        <dbReference type="Proteomes" id="UP000325116"/>
    </source>
</evidence>